<feature type="transmembrane region" description="Helical" evidence="11">
    <location>
        <begin position="172"/>
        <end position="188"/>
    </location>
</feature>
<accession>A0A1J5SDE2</accession>
<feature type="transmembrane region" description="Helical" evidence="11">
    <location>
        <begin position="116"/>
        <end position="137"/>
    </location>
</feature>
<gene>
    <name evidence="12" type="primary">mrdB_6</name>
    <name evidence="12" type="ORF">GALL_117480</name>
</gene>
<feature type="transmembrane region" description="Helical" evidence="11">
    <location>
        <begin position="195"/>
        <end position="213"/>
    </location>
</feature>
<proteinExistence type="inferred from homology"/>
<dbReference type="GO" id="GO:0009252">
    <property type="term" value="P:peptidoglycan biosynthetic process"/>
    <property type="evidence" value="ECO:0007669"/>
    <property type="project" value="UniProtKB-KW"/>
</dbReference>
<dbReference type="GO" id="GO:0008360">
    <property type="term" value="P:regulation of cell shape"/>
    <property type="evidence" value="ECO:0007669"/>
    <property type="project" value="UniProtKB-KW"/>
</dbReference>
<evidence type="ECO:0000256" key="9">
    <source>
        <dbReference type="ARBA" id="ARBA00023136"/>
    </source>
</evidence>
<dbReference type="GO" id="GO:0005886">
    <property type="term" value="C:plasma membrane"/>
    <property type="evidence" value="ECO:0007669"/>
    <property type="project" value="TreeGrafter"/>
</dbReference>
<dbReference type="InterPro" id="IPR001182">
    <property type="entry name" value="FtsW/RodA"/>
</dbReference>
<evidence type="ECO:0000256" key="1">
    <source>
        <dbReference type="ARBA" id="ARBA00004141"/>
    </source>
</evidence>
<feature type="transmembrane region" description="Helical" evidence="11">
    <location>
        <begin position="85"/>
        <end position="104"/>
    </location>
</feature>
<evidence type="ECO:0000256" key="5">
    <source>
        <dbReference type="ARBA" id="ARBA00022692"/>
    </source>
</evidence>
<keyword evidence="5 11" id="KW-0812">Transmembrane</keyword>
<keyword evidence="10" id="KW-0961">Cell wall biogenesis/degradation</keyword>
<evidence type="ECO:0000256" key="3">
    <source>
        <dbReference type="ARBA" id="ARBA00022676"/>
    </source>
</evidence>
<evidence type="ECO:0000256" key="11">
    <source>
        <dbReference type="SAM" id="Phobius"/>
    </source>
</evidence>
<reference evidence="12" key="1">
    <citation type="submission" date="2016-10" db="EMBL/GenBank/DDBJ databases">
        <title>Sequence of Gallionella enrichment culture.</title>
        <authorList>
            <person name="Poehlein A."/>
            <person name="Muehling M."/>
            <person name="Daniel R."/>
        </authorList>
    </citation>
    <scope>NUCLEOTIDE SEQUENCE</scope>
</reference>
<dbReference type="GO" id="GO:0016757">
    <property type="term" value="F:glycosyltransferase activity"/>
    <property type="evidence" value="ECO:0007669"/>
    <property type="project" value="UniProtKB-KW"/>
</dbReference>
<comment type="subcellular location">
    <subcellularLocation>
        <location evidence="1">Membrane</location>
        <topology evidence="1">Multi-pass membrane protein</topology>
    </subcellularLocation>
</comment>
<dbReference type="GO" id="GO:0051301">
    <property type="term" value="P:cell division"/>
    <property type="evidence" value="ECO:0007669"/>
    <property type="project" value="InterPro"/>
</dbReference>
<dbReference type="GO" id="GO:0015648">
    <property type="term" value="F:lipid-linked peptidoglycan transporter activity"/>
    <property type="evidence" value="ECO:0007669"/>
    <property type="project" value="TreeGrafter"/>
</dbReference>
<name>A0A1J5SDE2_9ZZZZ</name>
<evidence type="ECO:0000256" key="7">
    <source>
        <dbReference type="ARBA" id="ARBA00022984"/>
    </source>
</evidence>
<feature type="transmembrane region" description="Helical" evidence="11">
    <location>
        <begin position="21"/>
        <end position="47"/>
    </location>
</feature>
<feature type="transmembrane region" description="Helical" evidence="11">
    <location>
        <begin position="282"/>
        <end position="303"/>
    </location>
</feature>
<keyword evidence="3" id="KW-0328">Glycosyltransferase</keyword>
<dbReference type="NCBIfam" id="TIGR02210">
    <property type="entry name" value="rodA_shape"/>
    <property type="match status" value="1"/>
</dbReference>
<feature type="transmembrane region" description="Helical" evidence="11">
    <location>
        <begin position="348"/>
        <end position="371"/>
    </location>
</feature>
<evidence type="ECO:0000256" key="8">
    <source>
        <dbReference type="ARBA" id="ARBA00022989"/>
    </source>
</evidence>
<keyword evidence="9 11" id="KW-0472">Membrane</keyword>
<evidence type="ECO:0000313" key="12">
    <source>
        <dbReference type="EMBL" id="OIR06274.1"/>
    </source>
</evidence>
<keyword evidence="8 11" id="KW-1133">Transmembrane helix</keyword>
<dbReference type="InterPro" id="IPR018365">
    <property type="entry name" value="Cell_cycle_FtsW-rel_CS"/>
</dbReference>
<keyword evidence="4" id="KW-0808">Transferase</keyword>
<evidence type="ECO:0000256" key="4">
    <source>
        <dbReference type="ARBA" id="ARBA00022679"/>
    </source>
</evidence>
<dbReference type="PANTHER" id="PTHR30474">
    <property type="entry name" value="CELL CYCLE PROTEIN"/>
    <property type="match status" value="1"/>
</dbReference>
<comment type="caution">
    <text evidence="12">The sequence shown here is derived from an EMBL/GenBank/DDBJ whole genome shotgun (WGS) entry which is preliminary data.</text>
</comment>
<dbReference type="GO" id="GO:0032153">
    <property type="term" value="C:cell division site"/>
    <property type="evidence" value="ECO:0007669"/>
    <property type="project" value="TreeGrafter"/>
</dbReference>
<sequence>MSGDKLHFRFSRSEMSLREKLWQISWSYVALISLVCCIGFFTLYSAANGSIDPWADRQMMRFAVGMLVMLGVALVDIRAWMRWSYGLYAMALVLLVAVQLHGSVGMGAQRWIDLGFIQIQPSEIMKIAMVLALARYFHGASYQDVGRPLFLLPPLAMVFLPVGLVLKQPDLGTAMMLTLASGAMFFLVGVRLWKFALLLAVGGGAIPVAWRFMREYQRQRILTFLNPESDPLGAGYHILQSKIALGSGGLFGKGFMLGTQSHLNFLPEKQTDFIFTMLAEEWGMVGGVVLLALYTLILAYGYALSLRSRNQFGRLVGLGLTTTFFLYVFINIAMVMGLVPVVGVPLPLISYGGTAMLTLLFGFGLILSVHIHRDVIIGRRGAAEDI</sequence>
<evidence type="ECO:0000256" key="10">
    <source>
        <dbReference type="ARBA" id="ARBA00023316"/>
    </source>
</evidence>
<feature type="transmembrane region" description="Helical" evidence="11">
    <location>
        <begin position="315"/>
        <end position="342"/>
    </location>
</feature>
<dbReference type="PANTHER" id="PTHR30474:SF1">
    <property type="entry name" value="PEPTIDOGLYCAN GLYCOSYLTRANSFERASE MRDB"/>
    <property type="match status" value="1"/>
</dbReference>
<dbReference type="AlphaFoldDB" id="A0A1J5SDE2"/>
<dbReference type="GO" id="GO:0071555">
    <property type="term" value="P:cell wall organization"/>
    <property type="evidence" value="ECO:0007669"/>
    <property type="project" value="UniProtKB-KW"/>
</dbReference>
<dbReference type="InterPro" id="IPR011923">
    <property type="entry name" value="RodA/MrdB"/>
</dbReference>
<keyword evidence="2" id="KW-1003">Cell membrane</keyword>
<dbReference type="PROSITE" id="PS00428">
    <property type="entry name" value="FTSW_RODA_SPOVE"/>
    <property type="match status" value="1"/>
</dbReference>
<organism evidence="12">
    <name type="scientific">mine drainage metagenome</name>
    <dbReference type="NCBI Taxonomy" id="410659"/>
    <lineage>
        <taxon>unclassified sequences</taxon>
        <taxon>metagenomes</taxon>
        <taxon>ecological metagenomes</taxon>
    </lineage>
</organism>
<feature type="transmembrane region" description="Helical" evidence="11">
    <location>
        <begin position="149"/>
        <end position="166"/>
    </location>
</feature>
<evidence type="ECO:0000256" key="6">
    <source>
        <dbReference type="ARBA" id="ARBA00022960"/>
    </source>
</evidence>
<dbReference type="HAMAP" id="MF_02079">
    <property type="entry name" value="PGT_RodA"/>
    <property type="match status" value="1"/>
</dbReference>
<keyword evidence="6" id="KW-0133">Cell shape</keyword>
<evidence type="ECO:0000256" key="2">
    <source>
        <dbReference type="ARBA" id="ARBA00022475"/>
    </source>
</evidence>
<dbReference type="Pfam" id="PF01098">
    <property type="entry name" value="FTSW_RODA_SPOVE"/>
    <property type="match status" value="1"/>
</dbReference>
<protein>
    <submittedName>
        <fullName evidence="12">Rod shape-determining protein RodA</fullName>
    </submittedName>
</protein>
<keyword evidence="7" id="KW-0573">Peptidoglycan synthesis</keyword>
<dbReference type="EMBL" id="MLJW01000045">
    <property type="protein sequence ID" value="OIR06274.1"/>
    <property type="molecule type" value="Genomic_DNA"/>
</dbReference>
<feature type="transmembrane region" description="Helical" evidence="11">
    <location>
        <begin position="59"/>
        <end position="78"/>
    </location>
</feature>